<evidence type="ECO:0000313" key="3">
    <source>
        <dbReference type="EMBL" id="BBG27672.1"/>
    </source>
</evidence>
<organism evidence="3 5">
    <name type="scientific">Sulfuracidifex tepidarius</name>
    <dbReference type="NCBI Taxonomy" id="1294262"/>
    <lineage>
        <taxon>Archaea</taxon>
        <taxon>Thermoproteota</taxon>
        <taxon>Thermoprotei</taxon>
        <taxon>Sulfolobales</taxon>
        <taxon>Sulfolobaceae</taxon>
        <taxon>Sulfuracidifex</taxon>
    </lineage>
</organism>
<reference evidence="5" key="1">
    <citation type="submission" date="2018-09" db="EMBL/GenBank/DDBJ databases">
        <title>Complete Genome Sequencing of Sulfolobus sp. JCM 16834.</title>
        <authorList>
            <person name="Kato S."/>
            <person name="Itoh T."/>
            <person name="Ohkuma M."/>
        </authorList>
    </citation>
    <scope>NUCLEOTIDE SEQUENCE [LARGE SCALE GENOMIC DNA]</scope>
    <source>
        <strain evidence="5">IC-007</strain>
    </source>
</reference>
<feature type="transmembrane region" description="Helical" evidence="1">
    <location>
        <begin position="33"/>
        <end position="53"/>
    </location>
</feature>
<dbReference type="EMBL" id="AP018930">
    <property type="protein sequence ID" value="BBG27672.1"/>
    <property type="molecule type" value="Genomic_DNA"/>
</dbReference>
<dbReference type="EMBL" id="AP018929">
    <property type="protein sequence ID" value="BBG24887.1"/>
    <property type="molecule type" value="Genomic_DNA"/>
</dbReference>
<evidence type="ECO:0000256" key="1">
    <source>
        <dbReference type="SAM" id="Phobius"/>
    </source>
</evidence>
<keyword evidence="4" id="KW-1185">Reference proteome</keyword>
<gene>
    <name evidence="2" type="ORF">IC006_2221</name>
    <name evidence="3" type="ORF">IC007_2226</name>
</gene>
<dbReference type="Proteomes" id="UP000325030">
    <property type="component" value="Chromosome"/>
</dbReference>
<evidence type="ECO:0000313" key="2">
    <source>
        <dbReference type="EMBL" id="BBG24887.1"/>
    </source>
</evidence>
<reference evidence="3 4" key="2">
    <citation type="journal article" date="2020" name="Int. J. Syst. Evol. Microbiol.">
        <title>Sulfuracidifex tepidarius gen. nov., sp. nov. and transfer of Sulfolobus metallicus Huber and Stetter 1992 to the genus Sulfuracidifex as Sulfuracidifex metallicus comb. nov.</title>
        <authorList>
            <person name="Itoh T."/>
            <person name="Miura T."/>
            <person name="Sakai H.D."/>
            <person name="Kato S."/>
            <person name="Ohkuma M."/>
            <person name="Takashina T."/>
        </authorList>
    </citation>
    <scope>NUCLEOTIDE SEQUENCE</scope>
    <source>
        <strain evidence="2 4">IC-006</strain>
        <strain evidence="3">IC-007</strain>
    </source>
</reference>
<name>A0A510E567_9CREN</name>
<feature type="transmembrane region" description="Helical" evidence="1">
    <location>
        <begin position="59"/>
        <end position="76"/>
    </location>
</feature>
<dbReference type="Proteomes" id="UP000322983">
    <property type="component" value="Chromosome"/>
</dbReference>
<evidence type="ECO:0000313" key="4">
    <source>
        <dbReference type="Proteomes" id="UP000322983"/>
    </source>
</evidence>
<proteinExistence type="predicted"/>
<feature type="transmembrane region" description="Helical" evidence="1">
    <location>
        <begin position="6"/>
        <end position="21"/>
    </location>
</feature>
<feature type="transmembrane region" description="Helical" evidence="1">
    <location>
        <begin position="541"/>
        <end position="560"/>
    </location>
</feature>
<dbReference type="STRING" id="1294262.GCA_001316085_02326"/>
<protein>
    <submittedName>
        <fullName evidence="3">Uncharacterized protein</fullName>
    </submittedName>
</protein>
<evidence type="ECO:0000313" key="5">
    <source>
        <dbReference type="Proteomes" id="UP000325030"/>
    </source>
</evidence>
<sequence>MYILLLIALAISGITLQEFLLRKVNTPLKSLILVLYSAILSIAGFLVIIFETLLNEPLLGIYLISFSLPAFFIVYLTNYFKFFKQPEFLGLLVVLFTVLSFASSVYVPSTLQTVTEDSPHLCDPSAYPFFIDLSNILQNSSYDSYKININLGQGTSEAYLVYGEFLLYLNESKEVQFLANQTISLLHNGDLKTANSSYSQMFREYNLMTSTLQSLIYNSNQLFDKLGGSSISTFSYDLNQFNSKVTSRVYYVEKIMSLIQNYSFKSYHPVSVHLSPTVLEFNNTVEINGNITSSYGSPNGSVVIYVNNISIQRSLNNGEFSFPLKLTQYVRALPITVEYLGNKGYLPNISSFYLPTNVVLTSMTFNVTPRGSIYPGETITIQGNVSGNFRTLSVSFDNITRYFMVGHNYSIRFALPTNLTNETYFLNVTALPDGMYSPYTKIVSITPHLYNISVTVSLPSKWIVPSSITLTGHVSYSSAPVDTKVYVFVDSQRYEAIVRNGEFHVTIKPKLTLIYGKQVVIVDTVPSNLYYRHIVSATTTLYNPFWFLVIFIILLIYIVLNKTRKKQEKAYLIEKYVGGEDEL</sequence>
<dbReference type="AlphaFoldDB" id="A0A510E567"/>
<keyword evidence="1" id="KW-0812">Transmembrane</keyword>
<dbReference type="KEGG" id="step:IC006_2221"/>
<accession>A0A510E567</accession>
<accession>A0A510DXF6</accession>
<keyword evidence="1" id="KW-0472">Membrane</keyword>
<feature type="transmembrane region" description="Helical" evidence="1">
    <location>
        <begin position="88"/>
        <end position="107"/>
    </location>
</feature>
<keyword evidence="1" id="KW-1133">Transmembrane helix</keyword>